<dbReference type="EMBL" id="JAWDGP010004270">
    <property type="protein sequence ID" value="KAK3765883.1"/>
    <property type="molecule type" value="Genomic_DNA"/>
</dbReference>
<evidence type="ECO:0000313" key="1">
    <source>
        <dbReference type="EMBL" id="KAK3765883.1"/>
    </source>
</evidence>
<gene>
    <name evidence="1" type="ORF">RRG08_000866</name>
</gene>
<protein>
    <submittedName>
        <fullName evidence="1">Uncharacterized protein</fullName>
    </submittedName>
</protein>
<sequence length="82" mass="9613">MGVQRNLEDALRQIKKRHLSLRINSLPNESEFSRRGGLTPFVVMQVVSVQALFERLEYVVWAFQRHHQILTHTTELMRPGSK</sequence>
<evidence type="ECO:0000313" key="2">
    <source>
        <dbReference type="Proteomes" id="UP001283361"/>
    </source>
</evidence>
<accession>A0AAE1DDY7</accession>
<dbReference type="Proteomes" id="UP001283361">
    <property type="component" value="Unassembled WGS sequence"/>
</dbReference>
<proteinExistence type="predicted"/>
<comment type="caution">
    <text evidence="1">The sequence shown here is derived from an EMBL/GenBank/DDBJ whole genome shotgun (WGS) entry which is preliminary data.</text>
</comment>
<dbReference type="AlphaFoldDB" id="A0AAE1DDY7"/>
<reference evidence="1" key="1">
    <citation type="journal article" date="2023" name="G3 (Bethesda)">
        <title>A reference genome for the long-term kleptoplast-retaining sea slug Elysia crispata morphotype clarki.</title>
        <authorList>
            <person name="Eastman K.E."/>
            <person name="Pendleton A.L."/>
            <person name="Shaikh M.A."/>
            <person name="Suttiyut T."/>
            <person name="Ogas R."/>
            <person name="Tomko P."/>
            <person name="Gavelis G."/>
            <person name="Widhalm J.R."/>
            <person name="Wisecaver J.H."/>
        </authorList>
    </citation>
    <scope>NUCLEOTIDE SEQUENCE</scope>
    <source>
        <strain evidence="1">ECLA1</strain>
    </source>
</reference>
<organism evidence="1 2">
    <name type="scientific">Elysia crispata</name>
    <name type="common">lettuce slug</name>
    <dbReference type="NCBI Taxonomy" id="231223"/>
    <lineage>
        <taxon>Eukaryota</taxon>
        <taxon>Metazoa</taxon>
        <taxon>Spiralia</taxon>
        <taxon>Lophotrochozoa</taxon>
        <taxon>Mollusca</taxon>
        <taxon>Gastropoda</taxon>
        <taxon>Heterobranchia</taxon>
        <taxon>Euthyneura</taxon>
        <taxon>Panpulmonata</taxon>
        <taxon>Sacoglossa</taxon>
        <taxon>Placobranchoidea</taxon>
        <taxon>Plakobranchidae</taxon>
        <taxon>Elysia</taxon>
    </lineage>
</organism>
<name>A0AAE1DDY7_9GAST</name>
<keyword evidence="2" id="KW-1185">Reference proteome</keyword>